<comment type="caution">
    <text evidence="2">The sequence shown here is derived from an EMBL/GenBank/DDBJ whole genome shotgun (WGS) entry which is preliminary data.</text>
</comment>
<dbReference type="AlphaFoldDB" id="A0A2P5BXW2"/>
<organism evidence="2 3">
    <name type="scientific">Parasponia andersonii</name>
    <name type="common">Sponia andersonii</name>
    <dbReference type="NCBI Taxonomy" id="3476"/>
    <lineage>
        <taxon>Eukaryota</taxon>
        <taxon>Viridiplantae</taxon>
        <taxon>Streptophyta</taxon>
        <taxon>Embryophyta</taxon>
        <taxon>Tracheophyta</taxon>
        <taxon>Spermatophyta</taxon>
        <taxon>Magnoliopsida</taxon>
        <taxon>eudicotyledons</taxon>
        <taxon>Gunneridae</taxon>
        <taxon>Pentapetalae</taxon>
        <taxon>rosids</taxon>
        <taxon>fabids</taxon>
        <taxon>Rosales</taxon>
        <taxon>Cannabaceae</taxon>
        <taxon>Parasponia</taxon>
    </lineage>
</organism>
<protein>
    <submittedName>
        <fullName evidence="2">Uncharacterized protein</fullName>
    </submittedName>
</protein>
<name>A0A2P5BXW2_PARAD</name>
<sequence>SHRNNHKYNTNKLSFKLPKFPIIQAIKHIKIDQTLSHYALATPPSSIQTSQTRIALLQSTKGNNNQTAKSSKKPKLNPPLTQHTHKLSSTTTSKHKNLSQIKARISN</sequence>
<feature type="non-terminal residue" evidence="2">
    <location>
        <position position="1"/>
    </location>
</feature>
<feature type="region of interest" description="Disordered" evidence="1">
    <location>
        <begin position="59"/>
        <end position="107"/>
    </location>
</feature>
<feature type="compositionally biased region" description="Low complexity" evidence="1">
    <location>
        <begin position="78"/>
        <end position="92"/>
    </location>
</feature>
<keyword evidence="3" id="KW-1185">Reference proteome</keyword>
<reference evidence="3" key="1">
    <citation type="submission" date="2016-06" db="EMBL/GenBank/DDBJ databases">
        <title>Parallel loss of symbiosis genes in relatives of nitrogen-fixing non-legume Parasponia.</title>
        <authorList>
            <person name="Van Velzen R."/>
            <person name="Holmer R."/>
            <person name="Bu F."/>
            <person name="Rutten L."/>
            <person name="Van Zeijl A."/>
            <person name="Liu W."/>
            <person name="Santuari L."/>
            <person name="Cao Q."/>
            <person name="Sharma T."/>
            <person name="Shen D."/>
            <person name="Roswanjaya Y."/>
            <person name="Wardhani T."/>
            <person name="Kalhor M.S."/>
            <person name="Jansen J."/>
            <person name="Van den Hoogen J."/>
            <person name="Gungor B."/>
            <person name="Hartog M."/>
            <person name="Hontelez J."/>
            <person name="Verver J."/>
            <person name="Yang W.-C."/>
            <person name="Schijlen E."/>
            <person name="Repin R."/>
            <person name="Schilthuizen M."/>
            <person name="Schranz E."/>
            <person name="Heidstra R."/>
            <person name="Miyata K."/>
            <person name="Fedorova E."/>
            <person name="Kohlen W."/>
            <person name="Bisseling T."/>
            <person name="Smit S."/>
            <person name="Geurts R."/>
        </authorList>
    </citation>
    <scope>NUCLEOTIDE SEQUENCE [LARGE SCALE GENOMIC DNA]</scope>
    <source>
        <strain evidence="3">cv. WU1-14</strain>
    </source>
</reference>
<feature type="compositionally biased region" description="Polar residues" evidence="1">
    <location>
        <begin position="59"/>
        <end position="68"/>
    </location>
</feature>
<accession>A0A2P5BXW2</accession>
<gene>
    <name evidence="2" type="ORF">PanWU01x14_200820</name>
</gene>
<evidence type="ECO:0000313" key="2">
    <source>
        <dbReference type="EMBL" id="PON53644.1"/>
    </source>
</evidence>
<proteinExistence type="predicted"/>
<dbReference type="EMBL" id="JXTB01000204">
    <property type="protein sequence ID" value="PON53644.1"/>
    <property type="molecule type" value="Genomic_DNA"/>
</dbReference>
<evidence type="ECO:0000256" key="1">
    <source>
        <dbReference type="SAM" id="MobiDB-lite"/>
    </source>
</evidence>
<dbReference type="Proteomes" id="UP000237105">
    <property type="component" value="Unassembled WGS sequence"/>
</dbReference>
<evidence type="ECO:0000313" key="3">
    <source>
        <dbReference type="Proteomes" id="UP000237105"/>
    </source>
</evidence>